<comment type="caution">
    <text evidence="2">The sequence shown here is derived from an EMBL/GenBank/DDBJ whole genome shotgun (WGS) entry which is preliminary data.</text>
</comment>
<keyword evidence="1" id="KW-0732">Signal</keyword>
<evidence type="ECO:0000256" key="1">
    <source>
        <dbReference type="SAM" id="SignalP"/>
    </source>
</evidence>
<dbReference type="RefSeq" id="WP_114407925.1">
    <property type="nucleotide sequence ID" value="NZ_QOWE01000017.1"/>
</dbReference>
<feature type="chain" id="PRO_5016786774" description="T9SS C-terminal target domain-containing protein" evidence="1">
    <location>
        <begin position="30"/>
        <end position="237"/>
    </location>
</feature>
<feature type="signal peptide" evidence="1">
    <location>
        <begin position="1"/>
        <end position="29"/>
    </location>
</feature>
<dbReference type="Proteomes" id="UP000253383">
    <property type="component" value="Unassembled WGS sequence"/>
</dbReference>
<organism evidence="2 3">
    <name type="scientific">Larkinella punicea</name>
    <dbReference type="NCBI Taxonomy" id="2315727"/>
    <lineage>
        <taxon>Bacteria</taxon>
        <taxon>Pseudomonadati</taxon>
        <taxon>Bacteroidota</taxon>
        <taxon>Cytophagia</taxon>
        <taxon>Cytophagales</taxon>
        <taxon>Spirosomataceae</taxon>
        <taxon>Larkinella</taxon>
    </lineage>
</organism>
<gene>
    <name evidence="2" type="ORF">DUE52_20565</name>
</gene>
<dbReference type="EMBL" id="QOWE01000017">
    <property type="protein sequence ID" value="RCR67794.1"/>
    <property type="molecule type" value="Genomic_DNA"/>
</dbReference>
<sequence length="237" mass="27331">MKTLLQKTARKCQNWLVVSLFLYGLTATAQSDYYARTDSARGYWKIQTDYTTQQTRIRFFNRWHEPIYEESLSNRYVKLTNRNIRLFDSMLERLSTNQLLSAEVKSHELVATSGSEPYHVVSTPLSTPVSTSYILASPKETLDVNPLRSDVAISSTGKLKVHVANLRQEPMLVMLLDDQGRYVFKEKSASSTYNRTLNLTRLAEGKFRFEVEGAQKRYAYRLIIQANPQSYQLRAIP</sequence>
<evidence type="ECO:0008006" key="4">
    <source>
        <dbReference type="Google" id="ProtNLM"/>
    </source>
</evidence>
<dbReference type="OrthoDB" id="939640at2"/>
<evidence type="ECO:0000313" key="3">
    <source>
        <dbReference type="Proteomes" id="UP000253383"/>
    </source>
</evidence>
<keyword evidence="3" id="KW-1185">Reference proteome</keyword>
<accession>A0A368JMB4</accession>
<protein>
    <recommendedName>
        <fullName evidence="4">T9SS C-terminal target domain-containing protein</fullName>
    </recommendedName>
</protein>
<name>A0A368JMB4_9BACT</name>
<proteinExistence type="predicted"/>
<evidence type="ECO:0000313" key="2">
    <source>
        <dbReference type="EMBL" id="RCR67794.1"/>
    </source>
</evidence>
<dbReference type="AlphaFoldDB" id="A0A368JMB4"/>
<reference evidence="2 3" key="1">
    <citation type="submission" date="2018-07" db="EMBL/GenBank/DDBJ databases">
        <title>Genome analysis of Larkinella rosea.</title>
        <authorList>
            <person name="Zhou Z."/>
            <person name="Wang G."/>
        </authorList>
    </citation>
    <scope>NUCLEOTIDE SEQUENCE [LARGE SCALE GENOMIC DNA]</scope>
    <source>
        <strain evidence="3">zzj9</strain>
    </source>
</reference>